<dbReference type="AlphaFoldDB" id="A0A941JNT5"/>
<organism evidence="4 5">
    <name type="scientific">Gomphosphaeria aponina SAG 52.96 = DSM 107014</name>
    <dbReference type="NCBI Taxonomy" id="1521640"/>
    <lineage>
        <taxon>Bacteria</taxon>
        <taxon>Bacillati</taxon>
        <taxon>Cyanobacteriota</taxon>
        <taxon>Cyanophyceae</taxon>
        <taxon>Oscillatoriophycideae</taxon>
        <taxon>Chroococcales</taxon>
        <taxon>Gomphosphaeriaceae</taxon>
        <taxon>Gomphosphaeria</taxon>
    </lineage>
</organism>
<keyword evidence="3" id="KW-0812">Transmembrane</keyword>
<evidence type="ECO:0000256" key="3">
    <source>
        <dbReference type="SAM" id="Phobius"/>
    </source>
</evidence>
<dbReference type="Proteomes" id="UP000767446">
    <property type="component" value="Unassembled WGS sequence"/>
</dbReference>
<dbReference type="EMBL" id="JADQBC010000008">
    <property type="protein sequence ID" value="MBR8826663.1"/>
    <property type="molecule type" value="Genomic_DNA"/>
</dbReference>
<feature type="compositionally biased region" description="Polar residues" evidence="2">
    <location>
        <begin position="346"/>
        <end position="366"/>
    </location>
</feature>
<evidence type="ECO:0000313" key="5">
    <source>
        <dbReference type="Proteomes" id="UP000767446"/>
    </source>
</evidence>
<accession>A0A941JNT5</accession>
<reference evidence="4" key="1">
    <citation type="submission" date="2021-02" db="EMBL/GenBank/DDBJ databases">
        <title>Metagenome analyses of Stigonema ocellatum DSM 106950, Chlorogloea purpurea SAG 13.99 and Gomphosphaeria aponina DSM 107014.</title>
        <authorList>
            <person name="Marter P."/>
            <person name="Huang S."/>
        </authorList>
    </citation>
    <scope>NUCLEOTIDE SEQUENCE</scope>
    <source>
        <strain evidence="4">JP213</strain>
    </source>
</reference>
<evidence type="ECO:0000256" key="1">
    <source>
        <dbReference type="SAM" id="Coils"/>
    </source>
</evidence>
<feature type="region of interest" description="Disordered" evidence="2">
    <location>
        <begin position="343"/>
        <end position="366"/>
    </location>
</feature>
<name>A0A941JNT5_9CHRO</name>
<protein>
    <submittedName>
        <fullName evidence="4">Uncharacterized protein</fullName>
    </submittedName>
</protein>
<keyword evidence="3" id="KW-1133">Transmembrane helix</keyword>
<feature type="region of interest" description="Disordered" evidence="2">
    <location>
        <begin position="65"/>
        <end position="93"/>
    </location>
</feature>
<feature type="compositionally biased region" description="Polar residues" evidence="2">
    <location>
        <begin position="66"/>
        <end position="86"/>
    </location>
</feature>
<keyword evidence="1" id="KW-0175">Coiled coil</keyword>
<feature type="transmembrane region" description="Helical" evidence="3">
    <location>
        <begin position="12"/>
        <end position="35"/>
    </location>
</feature>
<evidence type="ECO:0000313" key="4">
    <source>
        <dbReference type="EMBL" id="MBR8826663.1"/>
    </source>
</evidence>
<gene>
    <name evidence="4" type="ORF">DSM107014_01950</name>
</gene>
<sequence length="366" mass="40419">MSGVKTYAVTAGAAPAAVAGAAAGIAVVVLAGAALKAYQERIEREKEAARQQEIEIKGKIAEIRRSGSTSGQPRVTVNLPKNTSKSAPAADAARKVNGLKSQLPKIRKEYQTLVEQQLLDEETVGQALEQTTQALNENNLAAAEAHLQALDDARIQVIQQSRQEWNAQVDYLHERISQLDVVLPSTLRENLIARSEQLRTGQFSEGELETLHAEITELTAQAGRIEEAAHNLVNSWQTVGYAAGILGRDDGDMVIEVQTHEGVNTQMRIQFNGEEINLFGPPEESHSCASRTIEAMRLFQQQGYQLEWTHLDHQPVPEEWRYLYANVLYKTSAQPQEVVTIETEAESVSENTTSKKSPRRQQAQGY</sequence>
<keyword evidence="3" id="KW-0472">Membrane</keyword>
<feature type="coiled-coil region" evidence="1">
    <location>
        <begin position="35"/>
        <end position="62"/>
    </location>
</feature>
<proteinExistence type="predicted"/>
<evidence type="ECO:0000256" key="2">
    <source>
        <dbReference type="SAM" id="MobiDB-lite"/>
    </source>
</evidence>
<comment type="caution">
    <text evidence="4">The sequence shown here is derived from an EMBL/GenBank/DDBJ whole genome shotgun (WGS) entry which is preliminary data.</text>
</comment>